<dbReference type="EMBL" id="BQXU01000004">
    <property type="protein sequence ID" value="GKT42269.1"/>
    <property type="molecule type" value="Genomic_DNA"/>
</dbReference>
<keyword evidence="2" id="KW-1185">Reference proteome</keyword>
<protein>
    <submittedName>
        <fullName evidence="1">Uncharacterized protein</fullName>
    </submittedName>
</protein>
<organism evidence="1 2">
    <name type="scientific">Colletotrichum spaethianum</name>
    <dbReference type="NCBI Taxonomy" id="700344"/>
    <lineage>
        <taxon>Eukaryota</taxon>
        <taxon>Fungi</taxon>
        <taxon>Dikarya</taxon>
        <taxon>Ascomycota</taxon>
        <taxon>Pezizomycotina</taxon>
        <taxon>Sordariomycetes</taxon>
        <taxon>Hypocreomycetidae</taxon>
        <taxon>Glomerellales</taxon>
        <taxon>Glomerellaceae</taxon>
        <taxon>Colletotrichum</taxon>
        <taxon>Colletotrichum spaethianum species complex</taxon>
    </lineage>
</organism>
<accession>A0AA37L934</accession>
<comment type="caution">
    <text evidence="1">The sequence shown here is derived from an EMBL/GenBank/DDBJ whole genome shotgun (WGS) entry which is preliminary data.</text>
</comment>
<evidence type="ECO:0000313" key="1">
    <source>
        <dbReference type="EMBL" id="GKT42269.1"/>
    </source>
</evidence>
<reference evidence="1 2" key="1">
    <citation type="submission" date="2022-03" db="EMBL/GenBank/DDBJ databases">
        <title>Genome data of Colletotrichum spp.</title>
        <authorList>
            <person name="Utami Y.D."/>
            <person name="Hiruma K."/>
        </authorList>
    </citation>
    <scope>NUCLEOTIDE SEQUENCE [LARGE SCALE GENOMIC DNA]</scope>
    <source>
        <strain evidence="1 2">MAFF 239500</strain>
    </source>
</reference>
<dbReference type="GeneID" id="73323252"/>
<gene>
    <name evidence="1" type="ORF">ColSpa_02450</name>
</gene>
<dbReference type="AlphaFoldDB" id="A0AA37L934"/>
<dbReference type="Proteomes" id="UP001055115">
    <property type="component" value="Unassembled WGS sequence"/>
</dbReference>
<proteinExistence type="predicted"/>
<evidence type="ECO:0000313" key="2">
    <source>
        <dbReference type="Proteomes" id="UP001055115"/>
    </source>
</evidence>
<name>A0AA37L934_9PEZI</name>
<sequence>MQLMQEQNAMAERSNRADIKWLKTEIPSLFSAFDFQIRLGVGGLGCTEDLGVRRAYLSNVV</sequence>
<dbReference type="RefSeq" id="XP_049124619.1">
    <property type="nucleotide sequence ID" value="XM_049268662.1"/>
</dbReference>